<dbReference type="RefSeq" id="WP_150780734.1">
    <property type="nucleotide sequence ID" value="NZ_CABVIH010000017.1"/>
</dbReference>
<organism evidence="1 2">
    <name type="scientific">Pseudomonas fluorescens</name>
    <dbReference type="NCBI Taxonomy" id="294"/>
    <lineage>
        <taxon>Bacteria</taxon>
        <taxon>Pseudomonadati</taxon>
        <taxon>Pseudomonadota</taxon>
        <taxon>Gammaproteobacteria</taxon>
        <taxon>Pseudomonadales</taxon>
        <taxon>Pseudomonadaceae</taxon>
        <taxon>Pseudomonas</taxon>
    </lineage>
</organism>
<dbReference type="Proteomes" id="UP000375525">
    <property type="component" value="Unassembled WGS sequence"/>
</dbReference>
<sequence>MNTFNDKSSTHPAFQRTRLGRAISLLLAGVFTFCVTEAEAEENGVELSADGFAPPLFSRCHRCPFVSFDRHARQ</sequence>
<evidence type="ECO:0000313" key="2">
    <source>
        <dbReference type="Proteomes" id="UP000375525"/>
    </source>
</evidence>
<dbReference type="EMBL" id="CABVIH010000017">
    <property type="protein sequence ID" value="VVP14640.1"/>
    <property type="molecule type" value="Genomic_DNA"/>
</dbReference>
<protein>
    <submittedName>
        <fullName evidence="1">Uncharacterized protein</fullName>
    </submittedName>
</protein>
<evidence type="ECO:0000313" key="1">
    <source>
        <dbReference type="EMBL" id="VVP14640.1"/>
    </source>
</evidence>
<gene>
    <name evidence="1" type="ORF">PS880_03496</name>
</gene>
<reference evidence="1 2" key="1">
    <citation type="submission" date="2019-09" db="EMBL/GenBank/DDBJ databases">
        <authorList>
            <person name="Chandra G."/>
            <person name="Truman W A."/>
        </authorList>
    </citation>
    <scope>NUCLEOTIDE SEQUENCE [LARGE SCALE GENOMIC DNA]</scope>
    <source>
        <strain evidence="1">PS880</strain>
    </source>
</reference>
<name>A0A5E7LKH1_PSEFL</name>
<dbReference type="AlphaFoldDB" id="A0A5E7LKH1"/>
<proteinExistence type="predicted"/>
<accession>A0A5E7LKH1</accession>